<keyword evidence="4 8" id="KW-0732">Signal</keyword>
<dbReference type="SUPFAM" id="SSF56935">
    <property type="entry name" value="Porins"/>
    <property type="match status" value="1"/>
</dbReference>
<reference evidence="11 13" key="1">
    <citation type="submission" date="2011-05" db="EMBL/GenBank/DDBJ databases">
        <authorList>
            <person name="Muzny D."/>
            <person name="Qin X."/>
            <person name="Deng J."/>
            <person name="Jiang H."/>
            <person name="Liu Y."/>
            <person name="Qu J."/>
            <person name="Song X.-Z."/>
            <person name="Zhang L."/>
            <person name="Thornton R."/>
            <person name="Coyle M."/>
            <person name="Francisco L."/>
            <person name="Jackson L."/>
            <person name="Javaid M."/>
            <person name="Korchina V."/>
            <person name="Kovar C."/>
            <person name="Mata R."/>
            <person name="Mathew T."/>
            <person name="Ngo R."/>
            <person name="Nguyen L."/>
            <person name="Nguyen N."/>
            <person name="Okwuonu G."/>
            <person name="Ongeri F."/>
            <person name="Pham C."/>
            <person name="Simmons D."/>
            <person name="Wilczek-Boney K."/>
            <person name="Hale W."/>
            <person name="Jakkamsetti A."/>
            <person name="Pham P."/>
            <person name="Ruth R."/>
            <person name="San Lucas F."/>
            <person name="Warren J."/>
            <person name="Zhang J."/>
            <person name="Zhao Z."/>
            <person name="Zhou C."/>
            <person name="Zhu D."/>
            <person name="Lee S."/>
            <person name="Bess C."/>
            <person name="Blankenburg K."/>
            <person name="Forbes L."/>
            <person name="Fu Q."/>
            <person name="Gubbala S."/>
            <person name="Hirani K."/>
            <person name="Jayaseelan J.C."/>
            <person name="Lara F."/>
            <person name="Munidasa M."/>
            <person name="Palculict T."/>
            <person name="Patil S."/>
            <person name="Pu L.-L."/>
            <person name="Saada N."/>
            <person name="Tang L."/>
            <person name="Weissenberger G."/>
            <person name="Zhu Y."/>
            <person name="Hemphill L."/>
            <person name="Shang Y."/>
            <person name="Youmans B."/>
            <person name="Ayvaz T."/>
            <person name="Ross M."/>
            <person name="Santibanez J."/>
            <person name="Aqrawi P."/>
            <person name="Gross S."/>
            <person name="Joshi V."/>
            <person name="Fowler G."/>
            <person name="Nazareth L."/>
            <person name="Reid J."/>
            <person name="Worley K."/>
            <person name="Petrosino J."/>
            <person name="Highlander S."/>
            <person name="Gibbs R."/>
        </authorList>
    </citation>
    <scope>NUCLEOTIDE SEQUENCE [LARGE SCALE GENOMIC DNA]</scope>
    <source>
        <strain evidence="11 13">ATCC 33926</strain>
    </source>
</reference>
<evidence type="ECO:0000313" key="12">
    <source>
        <dbReference type="EMBL" id="UNV85310.1"/>
    </source>
</evidence>
<evidence type="ECO:0000256" key="6">
    <source>
        <dbReference type="ARBA" id="ARBA00023237"/>
    </source>
</evidence>
<evidence type="ECO:0000256" key="4">
    <source>
        <dbReference type="ARBA" id="ARBA00022729"/>
    </source>
</evidence>
<evidence type="ECO:0000256" key="2">
    <source>
        <dbReference type="ARBA" id="ARBA00022452"/>
    </source>
</evidence>
<evidence type="ECO:0000256" key="7">
    <source>
        <dbReference type="ARBA" id="ARBA00023609"/>
    </source>
</evidence>
<dbReference type="GO" id="GO:0009279">
    <property type="term" value="C:cell outer membrane"/>
    <property type="evidence" value="ECO:0007669"/>
    <property type="project" value="UniProtKB-SubCell"/>
</dbReference>
<dbReference type="SUPFAM" id="SSF48452">
    <property type="entry name" value="TPR-like"/>
    <property type="match status" value="1"/>
</dbReference>
<dbReference type="Proteomes" id="UP000004982">
    <property type="component" value="Unassembled WGS sequence"/>
</dbReference>
<keyword evidence="12" id="KW-0449">Lipoprotein</keyword>
<name>A0AA36XJ90_9NEIS</name>
<comment type="subcellular location">
    <subcellularLocation>
        <location evidence="1">Cell outer membrane</location>
        <topology evidence="1">Multi-pass membrane protein</topology>
    </subcellularLocation>
</comment>
<dbReference type="EMBL" id="CP094241">
    <property type="protein sequence ID" value="UNV85310.1"/>
    <property type="molecule type" value="Genomic_DNA"/>
</dbReference>
<feature type="signal peptide" evidence="8">
    <location>
        <begin position="1"/>
        <end position="18"/>
    </location>
</feature>
<dbReference type="Gene3D" id="1.25.40.10">
    <property type="entry name" value="Tetratricopeptide repeat domain"/>
    <property type="match status" value="1"/>
</dbReference>
<feature type="domain" description="Surface lipoprotein assembly modifier N-terminal TPR repeats region" evidence="10">
    <location>
        <begin position="70"/>
        <end position="164"/>
    </location>
</feature>
<evidence type="ECO:0000313" key="11">
    <source>
        <dbReference type="EMBL" id="EGQ75085.1"/>
    </source>
</evidence>
<dbReference type="RefSeq" id="WP_003779827.1">
    <property type="nucleotide sequence ID" value="NZ_CP094241.1"/>
</dbReference>
<keyword evidence="3" id="KW-0812">Transmembrane</keyword>
<dbReference type="InterPro" id="IPR011990">
    <property type="entry name" value="TPR-like_helical_dom_sf"/>
</dbReference>
<accession>A0AA36XJ90</accession>
<comment type="similarity">
    <text evidence="7">Belongs to the Slam family.</text>
</comment>
<organism evidence="11 13">
    <name type="scientific">Neisseria macacae ATCC 33926</name>
    <dbReference type="NCBI Taxonomy" id="997348"/>
    <lineage>
        <taxon>Bacteria</taxon>
        <taxon>Pseudomonadati</taxon>
        <taxon>Pseudomonadota</taxon>
        <taxon>Betaproteobacteria</taxon>
        <taxon>Neisseriales</taxon>
        <taxon>Neisseriaceae</taxon>
        <taxon>Neisseria</taxon>
    </lineage>
</organism>
<keyword evidence="14" id="KW-1185">Reference proteome</keyword>
<evidence type="ECO:0000259" key="9">
    <source>
        <dbReference type="Pfam" id="PF04575"/>
    </source>
</evidence>
<dbReference type="AlphaFoldDB" id="A0AA36XJ90"/>
<evidence type="ECO:0000313" key="14">
    <source>
        <dbReference type="Proteomes" id="UP000829455"/>
    </source>
</evidence>
<sequence>MNKSCLLLLALLPLSAHADSDDLRRLSEENGRVQQQYRESGWLDDGTPAGDIENDDAYIRIGGQIYTVGNNTEELESAIYHAINEHQWKKAERFATRYAALPGHNPALPKLVLGLKQRAEGRLAEALRNLQAAEALDPANPRILLETARLYTEDNQNREARSAFVRAQTADIPEETRALIGQYLGEIDKRSRWHGQIGIAYGYNSNINQSDGSVRCILPLDGQCLAYQNLPDPIRSPVWNYSLSAGKITPVKGHHSLKTNLLAYGTHYRRKDTDAALSDYGSQTGTLSAGYEYADAQSRLSLMPVYEHERRNRHTYYNAYGAEASWTHTINPKWQVNADWSGKRYRHSGTAKTYAADYTEYRTGLGAEYALTPKTGVFAGSDYTRRTYNGGTSDHREYTLRTGLYTLFDNGTYLNALVMKRRNLYDRAGIAADGQRRSDRQTVWLAAAGFRQWHIGGFYPELRFKHTTVKSNSVFYRYRQNEIMLGVKKQF</sequence>
<dbReference type="Proteomes" id="UP000829455">
    <property type="component" value="Chromosome"/>
</dbReference>
<protein>
    <submittedName>
        <fullName evidence="12">Surface lipoprotein assembly modifier</fullName>
    </submittedName>
</protein>
<evidence type="ECO:0000256" key="1">
    <source>
        <dbReference type="ARBA" id="ARBA00004571"/>
    </source>
</evidence>
<keyword evidence="5" id="KW-0472">Membrane</keyword>
<evidence type="ECO:0000259" key="10">
    <source>
        <dbReference type="Pfam" id="PF24575"/>
    </source>
</evidence>
<dbReference type="Pfam" id="PF24575">
    <property type="entry name" value="TPR_Slam"/>
    <property type="match status" value="1"/>
</dbReference>
<dbReference type="InterPro" id="IPR057556">
    <property type="entry name" value="TPR_Slam"/>
</dbReference>
<reference evidence="12 14" key="2">
    <citation type="submission" date="2022-03" db="EMBL/GenBank/DDBJ databases">
        <title>Genome sequencing of Neisseria macacae.</title>
        <authorList>
            <person name="Baek M.-G."/>
        </authorList>
    </citation>
    <scope>NUCLEOTIDE SEQUENCE [LARGE SCALE GENOMIC DNA]</scope>
    <source>
        <strain evidence="12 14">ATCC 33926</strain>
    </source>
</reference>
<evidence type="ECO:0000256" key="8">
    <source>
        <dbReference type="SAM" id="SignalP"/>
    </source>
</evidence>
<dbReference type="Pfam" id="PF04575">
    <property type="entry name" value="SlipAM"/>
    <property type="match status" value="1"/>
</dbReference>
<dbReference type="InterPro" id="IPR007655">
    <property type="entry name" value="Slam_C"/>
</dbReference>
<evidence type="ECO:0000256" key="5">
    <source>
        <dbReference type="ARBA" id="ARBA00023136"/>
    </source>
</evidence>
<keyword evidence="6" id="KW-0998">Cell outer membrane</keyword>
<feature type="chain" id="PRO_5041223848" evidence="8">
    <location>
        <begin position="19"/>
        <end position="491"/>
    </location>
</feature>
<keyword evidence="2" id="KW-1134">Transmembrane beta strand</keyword>
<feature type="domain" description="Surface lipoprotein assembly modifier C-terminal" evidence="9">
    <location>
        <begin position="193"/>
        <end position="491"/>
    </location>
</feature>
<evidence type="ECO:0000313" key="13">
    <source>
        <dbReference type="Proteomes" id="UP000004982"/>
    </source>
</evidence>
<evidence type="ECO:0000256" key="3">
    <source>
        <dbReference type="ARBA" id="ARBA00022692"/>
    </source>
</evidence>
<gene>
    <name evidence="11" type="ORF">HMPREF9418_2535</name>
    <name evidence="12" type="ORF">MON40_01930</name>
</gene>
<dbReference type="EMBL" id="AFQE01000127">
    <property type="protein sequence ID" value="EGQ75085.1"/>
    <property type="molecule type" value="Genomic_DNA"/>
</dbReference>
<proteinExistence type="inferred from homology"/>